<dbReference type="GeneID" id="4587753"/>
<proteinExistence type="predicted"/>
<organism evidence="2 3">
    <name type="scientific">Neosartorya fischeri (strain ATCC 1020 / DSM 3700 / CBS 544.65 / FGSC A1164 / JCM 1740 / NRRL 181 / WB 181)</name>
    <name type="common">Aspergillus fischerianus</name>
    <dbReference type="NCBI Taxonomy" id="331117"/>
    <lineage>
        <taxon>Eukaryota</taxon>
        <taxon>Fungi</taxon>
        <taxon>Dikarya</taxon>
        <taxon>Ascomycota</taxon>
        <taxon>Pezizomycotina</taxon>
        <taxon>Eurotiomycetes</taxon>
        <taxon>Eurotiomycetidae</taxon>
        <taxon>Eurotiales</taxon>
        <taxon>Aspergillaceae</taxon>
        <taxon>Aspergillus</taxon>
        <taxon>Aspergillus subgen. Fumigati</taxon>
    </lineage>
</organism>
<gene>
    <name evidence="2" type="ORF">NFIA_092590</name>
</gene>
<dbReference type="OrthoDB" id="10633054at2759"/>
<dbReference type="EMBL" id="DS027696">
    <property type="protein sequence ID" value="EAW19298.1"/>
    <property type="molecule type" value="Genomic_DNA"/>
</dbReference>
<name>A1DIU1_NEOFI</name>
<dbReference type="HOGENOM" id="CLU_2979634_0_0_1"/>
<reference evidence="3" key="1">
    <citation type="journal article" date="2008" name="PLoS Genet.">
        <title>Genomic islands in the pathogenic filamentous fungus Aspergillus fumigatus.</title>
        <authorList>
            <person name="Fedorova N.D."/>
            <person name="Khaldi N."/>
            <person name="Joardar V.S."/>
            <person name="Maiti R."/>
            <person name="Amedeo P."/>
            <person name="Anderson M.J."/>
            <person name="Crabtree J."/>
            <person name="Silva J.C."/>
            <person name="Badger J.H."/>
            <person name="Albarraq A."/>
            <person name="Angiuoli S."/>
            <person name="Bussey H."/>
            <person name="Bowyer P."/>
            <person name="Cotty P.J."/>
            <person name="Dyer P.S."/>
            <person name="Egan A."/>
            <person name="Galens K."/>
            <person name="Fraser-Liggett C.M."/>
            <person name="Haas B.J."/>
            <person name="Inman J.M."/>
            <person name="Kent R."/>
            <person name="Lemieux S."/>
            <person name="Malavazi I."/>
            <person name="Orvis J."/>
            <person name="Roemer T."/>
            <person name="Ronning C.M."/>
            <person name="Sundaram J.P."/>
            <person name="Sutton G."/>
            <person name="Turner G."/>
            <person name="Venter J.C."/>
            <person name="White O.R."/>
            <person name="Whitty B.R."/>
            <person name="Youngman P."/>
            <person name="Wolfe K.H."/>
            <person name="Goldman G.H."/>
            <person name="Wortman J.R."/>
            <person name="Jiang B."/>
            <person name="Denning D.W."/>
            <person name="Nierman W.C."/>
        </authorList>
    </citation>
    <scope>NUCLEOTIDE SEQUENCE [LARGE SCALE GENOMIC DNA]</scope>
    <source>
        <strain evidence="3">ATCC 1020 / DSM 3700 / CBS 544.65 / FGSC A1164 / JCM 1740 / NRRL 181 / WB 181</strain>
    </source>
</reference>
<evidence type="ECO:0000313" key="2">
    <source>
        <dbReference type="EMBL" id="EAW19298.1"/>
    </source>
</evidence>
<feature type="compositionally biased region" description="Basic and acidic residues" evidence="1">
    <location>
        <begin position="32"/>
        <end position="43"/>
    </location>
</feature>
<feature type="region of interest" description="Disordered" evidence="1">
    <location>
        <begin position="1"/>
        <end position="58"/>
    </location>
</feature>
<sequence length="58" mass="6357">MDIQYSGEEATKDPVTGATFSPQIPSVFPQMPKERQIIKKDGSYDIDPGKSPTKASSR</sequence>
<dbReference type="KEGG" id="nfi:NFIA_092590"/>
<evidence type="ECO:0000313" key="3">
    <source>
        <dbReference type="Proteomes" id="UP000006702"/>
    </source>
</evidence>
<accession>A1DIU1</accession>
<protein>
    <submittedName>
        <fullName evidence="2">Uncharacterized protein</fullName>
    </submittedName>
</protein>
<dbReference type="RefSeq" id="XP_001261195.1">
    <property type="nucleotide sequence ID" value="XM_001261194.1"/>
</dbReference>
<keyword evidence="3" id="KW-1185">Reference proteome</keyword>
<dbReference type="AlphaFoldDB" id="A1DIU1"/>
<dbReference type="VEuPathDB" id="FungiDB:NFIA_092590"/>
<dbReference type="Proteomes" id="UP000006702">
    <property type="component" value="Unassembled WGS sequence"/>
</dbReference>
<evidence type="ECO:0000256" key="1">
    <source>
        <dbReference type="SAM" id="MobiDB-lite"/>
    </source>
</evidence>